<feature type="region of interest" description="Disordered" evidence="1">
    <location>
        <begin position="129"/>
        <end position="195"/>
    </location>
</feature>
<dbReference type="Proteomes" id="UP001595075">
    <property type="component" value="Unassembled WGS sequence"/>
</dbReference>
<proteinExistence type="predicted"/>
<gene>
    <name evidence="2" type="ORF">VTL71DRAFT_9055</name>
</gene>
<keyword evidence="3" id="KW-1185">Reference proteome</keyword>
<protein>
    <submittedName>
        <fullName evidence="2">Uncharacterized protein</fullName>
    </submittedName>
</protein>
<reference evidence="2 3" key="1">
    <citation type="journal article" date="2024" name="Commun. Biol.">
        <title>Comparative genomic analysis of thermophilic fungi reveals convergent evolutionary adaptations and gene losses.</title>
        <authorList>
            <person name="Steindorff A.S."/>
            <person name="Aguilar-Pontes M.V."/>
            <person name="Robinson A.J."/>
            <person name="Andreopoulos B."/>
            <person name="LaButti K."/>
            <person name="Kuo A."/>
            <person name="Mondo S."/>
            <person name="Riley R."/>
            <person name="Otillar R."/>
            <person name="Haridas S."/>
            <person name="Lipzen A."/>
            <person name="Grimwood J."/>
            <person name="Schmutz J."/>
            <person name="Clum A."/>
            <person name="Reid I.D."/>
            <person name="Moisan M.C."/>
            <person name="Butler G."/>
            <person name="Nguyen T.T.M."/>
            <person name="Dewar K."/>
            <person name="Conant G."/>
            <person name="Drula E."/>
            <person name="Henrissat B."/>
            <person name="Hansel C."/>
            <person name="Singer S."/>
            <person name="Hutchinson M.I."/>
            <person name="de Vries R.P."/>
            <person name="Natvig D.O."/>
            <person name="Powell A.J."/>
            <person name="Tsang A."/>
            <person name="Grigoriev I.V."/>
        </authorList>
    </citation>
    <scope>NUCLEOTIDE SEQUENCE [LARGE SCALE GENOMIC DNA]</scope>
    <source>
        <strain evidence="2 3">CBS 494.80</strain>
    </source>
</reference>
<accession>A0ABR4BTM7</accession>
<sequence length="195" mass="21805">MMDLADQNLLQFADGSLAMTSGSIHARWIFPRTIGSESFSLFVDFHILRGCPHSVILGQDILDETDAFSKHEDCFVELDSETDTFGLNLVIWASRKKKAPAAAEFGHAAAPRIEPSWAEHEELQKRAMADRRIGRMRNSDAKTAALSDEMTRRQEYDSRMENQTSPLDSDSTRTSSTSENRAKRTAPVTDSQPPT</sequence>
<evidence type="ECO:0000313" key="2">
    <source>
        <dbReference type="EMBL" id="KAL2061003.1"/>
    </source>
</evidence>
<feature type="compositionally biased region" description="Basic and acidic residues" evidence="1">
    <location>
        <begin position="129"/>
        <end position="140"/>
    </location>
</feature>
<comment type="caution">
    <text evidence="2">The sequence shown here is derived from an EMBL/GenBank/DDBJ whole genome shotgun (WGS) entry which is preliminary data.</text>
</comment>
<feature type="compositionally biased region" description="Low complexity" evidence="1">
    <location>
        <begin position="164"/>
        <end position="178"/>
    </location>
</feature>
<dbReference type="EMBL" id="JAZHXI010000020">
    <property type="protein sequence ID" value="KAL2061003.1"/>
    <property type="molecule type" value="Genomic_DNA"/>
</dbReference>
<organism evidence="2 3">
    <name type="scientific">Oculimacula yallundae</name>
    <dbReference type="NCBI Taxonomy" id="86028"/>
    <lineage>
        <taxon>Eukaryota</taxon>
        <taxon>Fungi</taxon>
        <taxon>Dikarya</taxon>
        <taxon>Ascomycota</taxon>
        <taxon>Pezizomycotina</taxon>
        <taxon>Leotiomycetes</taxon>
        <taxon>Helotiales</taxon>
        <taxon>Ploettnerulaceae</taxon>
        <taxon>Oculimacula</taxon>
    </lineage>
</organism>
<evidence type="ECO:0000256" key="1">
    <source>
        <dbReference type="SAM" id="MobiDB-lite"/>
    </source>
</evidence>
<name>A0ABR4BTM7_9HELO</name>
<evidence type="ECO:0000313" key="3">
    <source>
        <dbReference type="Proteomes" id="UP001595075"/>
    </source>
</evidence>
<feature type="compositionally biased region" description="Basic and acidic residues" evidence="1">
    <location>
        <begin position="149"/>
        <end position="160"/>
    </location>
</feature>